<dbReference type="InterPro" id="IPR011125">
    <property type="entry name" value="Znf_HypF"/>
</dbReference>
<proteinExistence type="inferred from homology"/>
<evidence type="ECO:0000256" key="1">
    <source>
        <dbReference type="ARBA" id="ARBA00004711"/>
    </source>
</evidence>
<dbReference type="InterPro" id="IPR017945">
    <property type="entry name" value="DHBP_synth_RibB-like_a/b_dom"/>
</dbReference>
<evidence type="ECO:0000256" key="4">
    <source>
        <dbReference type="ARBA" id="ARBA00022598"/>
    </source>
</evidence>
<comment type="catalytic activity">
    <reaction evidence="8 11">
        <text>an acyl phosphate + H2O = a carboxylate + phosphate + H(+)</text>
        <dbReference type="Rhea" id="RHEA:14965"/>
        <dbReference type="ChEBI" id="CHEBI:15377"/>
        <dbReference type="ChEBI" id="CHEBI:15378"/>
        <dbReference type="ChEBI" id="CHEBI:29067"/>
        <dbReference type="ChEBI" id="CHEBI:43474"/>
        <dbReference type="ChEBI" id="CHEBI:59918"/>
        <dbReference type="EC" id="3.6.1.7"/>
    </reaction>
</comment>
<evidence type="ECO:0000256" key="12">
    <source>
        <dbReference type="SAM" id="MobiDB-lite"/>
    </source>
</evidence>
<feature type="region of interest" description="Disordered" evidence="12">
    <location>
        <begin position="482"/>
        <end position="520"/>
    </location>
</feature>
<evidence type="ECO:0000313" key="15">
    <source>
        <dbReference type="EMBL" id="CAA7601648.1"/>
    </source>
</evidence>
<keyword evidence="11 15" id="KW-0378">Hydrolase</keyword>
<evidence type="ECO:0000256" key="3">
    <source>
        <dbReference type="ARBA" id="ARBA00008097"/>
    </source>
</evidence>
<dbReference type="GO" id="GO:0016743">
    <property type="term" value="F:carboxyl- or carbamoyltransferase activity"/>
    <property type="evidence" value="ECO:0007669"/>
    <property type="project" value="UniProtKB-UniRule"/>
</dbReference>
<dbReference type="SUPFAM" id="SSF54975">
    <property type="entry name" value="Acylphosphatase/BLUF domain-like"/>
    <property type="match status" value="1"/>
</dbReference>
<dbReference type="GO" id="GO:0016874">
    <property type="term" value="F:ligase activity"/>
    <property type="evidence" value="ECO:0007669"/>
    <property type="project" value="UniProtKB-UniRule"/>
</dbReference>
<feature type="domain" description="YrdC-like" evidence="14">
    <location>
        <begin position="206"/>
        <end position="390"/>
    </location>
</feature>
<dbReference type="SUPFAM" id="SSF55821">
    <property type="entry name" value="YrdC/RibB"/>
    <property type="match status" value="1"/>
</dbReference>
<keyword evidence="5" id="KW-0479">Metal-binding</keyword>
<dbReference type="Pfam" id="PF01300">
    <property type="entry name" value="Sua5_yciO_yrdC"/>
    <property type="match status" value="1"/>
</dbReference>
<gene>
    <name evidence="16" type="ORF">DEACI_1593</name>
    <name evidence="15" type="ORF">DEACI_2315</name>
</gene>
<dbReference type="InterPro" id="IPR043129">
    <property type="entry name" value="ATPase_NBD"/>
</dbReference>
<dbReference type="PROSITE" id="PS51160">
    <property type="entry name" value="ACYLPHOSPHATASE_3"/>
    <property type="match status" value="1"/>
</dbReference>
<comment type="pathway">
    <text evidence="1">Protein modification; [NiFe] hydrogenase maturation.</text>
</comment>
<dbReference type="KEGG" id="aacx:DEACI_2315"/>
<evidence type="ECO:0000256" key="5">
    <source>
        <dbReference type="ARBA" id="ARBA00022723"/>
    </source>
</evidence>
<name>A0A8S0W3G1_9FIRM</name>
<dbReference type="PIRSF" id="PIRSF006256">
    <property type="entry name" value="CMPcnvr_hdrg_mat"/>
    <property type="match status" value="1"/>
</dbReference>
<feature type="active site" evidence="11">
    <location>
        <position position="26"/>
    </location>
</feature>
<evidence type="ECO:0000259" key="13">
    <source>
        <dbReference type="PROSITE" id="PS51160"/>
    </source>
</evidence>
<dbReference type="EMBL" id="CDGJ01000037">
    <property type="protein sequence ID" value="CEJ07135.1"/>
    <property type="molecule type" value="Genomic_DNA"/>
</dbReference>
<dbReference type="PROSITE" id="PS51163">
    <property type="entry name" value="YRDC"/>
    <property type="match status" value="1"/>
</dbReference>
<dbReference type="InterPro" id="IPR041440">
    <property type="entry name" value="HypF_C"/>
</dbReference>
<dbReference type="InterPro" id="IPR017968">
    <property type="entry name" value="Acylphosphatase_CS"/>
</dbReference>
<keyword evidence="4" id="KW-0436">Ligase</keyword>
<comment type="similarity">
    <text evidence="2">Belongs to the acylphosphatase family.</text>
</comment>
<dbReference type="PANTHER" id="PTHR42959:SF1">
    <property type="entry name" value="CARBAMOYLTRANSFERASE HYPF"/>
    <property type="match status" value="1"/>
</dbReference>
<dbReference type="PANTHER" id="PTHR42959">
    <property type="entry name" value="CARBAMOYLTRANSFERASE"/>
    <property type="match status" value="1"/>
</dbReference>
<evidence type="ECO:0000256" key="9">
    <source>
        <dbReference type="ARBA" id="ARBA00048220"/>
    </source>
</evidence>
<reference evidence="16" key="1">
    <citation type="submission" date="2014-11" db="EMBL/GenBank/DDBJ databases">
        <authorList>
            <person name="Hornung B.V."/>
        </authorList>
    </citation>
    <scope>NUCLEOTIDE SEQUENCE</scope>
    <source>
        <strain evidence="16">INE</strain>
    </source>
</reference>
<evidence type="ECO:0000256" key="10">
    <source>
        <dbReference type="PIRNR" id="PIRNR006256"/>
    </source>
</evidence>
<dbReference type="Gene3D" id="3.90.870.50">
    <property type="match status" value="1"/>
</dbReference>
<keyword evidence="6" id="KW-0863">Zinc-finger</keyword>
<dbReference type="InterPro" id="IPR006070">
    <property type="entry name" value="Sua5-like_dom"/>
</dbReference>
<dbReference type="Gene3D" id="3.30.420.40">
    <property type="match status" value="1"/>
</dbReference>
<dbReference type="InterPro" id="IPR001792">
    <property type="entry name" value="Acylphosphatase-like_dom"/>
</dbReference>
<evidence type="ECO:0000256" key="11">
    <source>
        <dbReference type="PROSITE-ProRule" id="PRU00520"/>
    </source>
</evidence>
<dbReference type="NCBIfam" id="TIGR00143">
    <property type="entry name" value="hypF"/>
    <property type="match status" value="1"/>
</dbReference>
<feature type="domain" description="Acylphosphatase-like" evidence="13">
    <location>
        <begin position="11"/>
        <end position="97"/>
    </location>
</feature>
<dbReference type="Pfam" id="PF07503">
    <property type="entry name" value="zf-HYPF"/>
    <property type="match status" value="2"/>
</dbReference>
<evidence type="ECO:0000256" key="7">
    <source>
        <dbReference type="ARBA" id="ARBA00022833"/>
    </source>
</evidence>
<evidence type="ECO:0000313" key="17">
    <source>
        <dbReference type="Proteomes" id="UP001071230"/>
    </source>
</evidence>
<evidence type="ECO:0000256" key="2">
    <source>
        <dbReference type="ARBA" id="ARBA00005614"/>
    </source>
</evidence>
<feature type="compositionally biased region" description="Basic and acidic residues" evidence="12">
    <location>
        <begin position="490"/>
        <end position="500"/>
    </location>
</feature>
<evidence type="ECO:0000256" key="6">
    <source>
        <dbReference type="ARBA" id="ARBA00022771"/>
    </source>
</evidence>
<dbReference type="Pfam" id="PF17788">
    <property type="entry name" value="HypF_C"/>
    <property type="match status" value="1"/>
</dbReference>
<dbReference type="GO" id="GO:0008270">
    <property type="term" value="F:zinc ion binding"/>
    <property type="evidence" value="ECO:0007669"/>
    <property type="project" value="UniProtKB-KW"/>
</dbReference>
<dbReference type="InterPro" id="IPR055128">
    <property type="entry name" value="HypF_C_2"/>
</dbReference>
<dbReference type="InterPro" id="IPR036046">
    <property type="entry name" value="Acylphosphatase-like_dom_sf"/>
</dbReference>
<dbReference type="GO" id="GO:0003998">
    <property type="term" value="F:acylphosphatase activity"/>
    <property type="evidence" value="ECO:0007669"/>
    <property type="project" value="UniProtKB-EC"/>
</dbReference>
<dbReference type="EC" id="6.2.-.-" evidence="10"/>
<sequence>MRETSGSGQACWHIQITGMVQGVGFRPYLYRLAQDYGLLGWVLNDGEGVELEVQGPRAALAGFLEALPREKPPLAQIHGLTKQERPPGTFTRFEIRASVLHSRPQVLIPPDLAICPQCREEVLAAGERYHHYPFTNCTYCGPRFTVVKGLPYDRVRTSMAAFEMCPECAADYRNPLHRRFHAQPTACSRCGPQVTLLDREGVPLSGHWEERFSVLLRAGKIFAVKGIGGFHLVCSALNQEAVQRLRQAKKRPFRPLAVMAKDVATVKKYCRVSPLERETLLGPAAPIVILETKPGAVPENLAPRQKTLGVMLPYSPLHILLFTAETDLLVMTSGNARGLPIVKDNEEALRDLSPFADYFLVHNREIVNRCDDSVVRVIQGGVHFYRRSRGYVPAPVALTLDTEADVLGCGGEMKNTFCLIQGRNAFLSQHLGDMTYLEGLENYRRALRHLQGLLQIAPRIIGYDLHPQYSVTPLVRGLFEGPDETEGEAEGNKNVKREGGIQRSGGIKKEGGIKGSGGIKRNEQVPVRFFAVQHHHAHLASAMADNALEGEVIGAILDGTGYGTDGTLWGFEILSGGYRSFTRQVHLAPVPLPGGERAVLNPWLTATAYLLTYLGEEGKSLAERCFPGREKDVAQVARMLEHEVNAPGASGAGRLFDAAAALLGICLTSTYDGQAAMELGELARVSLSAGGFSSAAALGPGEPASDRVDDTWQEYRVGQCVSGESASYPFGLRDGILEADGLLRGILRDRQAGFAVRKIAVKFHRSVAQMVLAGVKEAFRHTGLRRVVLSGGVWQNPLLLDLALELLSANGFTVYTHRSVPANDGGLSLGQAVAAYHMWLSEQS</sequence>
<dbReference type="Proteomes" id="UP001071230">
    <property type="component" value="Unassembled WGS sequence"/>
</dbReference>
<dbReference type="GO" id="GO:0003725">
    <property type="term" value="F:double-stranded RNA binding"/>
    <property type="evidence" value="ECO:0007669"/>
    <property type="project" value="InterPro"/>
</dbReference>
<keyword evidence="17" id="KW-1185">Reference proteome</keyword>
<keyword evidence="15" id="KW-0808">Transferase</keyword>
<organism evidence="15">
    <name type="scientific">Acididesulfobacillus acetoxydans</name>
    <dbReference type="NCBI Taxonomy" id="1561005"/>
    <lineage>
        <taxon>Bacteria</taxon>
        <taxon>Bacillati</taxon>
        <taxon>Bacillota</taxon>
        <taxon>Clostridia</taxon>
        <taxon>Eubacteriales</taxon>
        <taxon>Peptococcaceae</taxon>
        <taxon>Acididesulfobacillus</taxon>
    </lineage>
</organism>
<comment type="similarity">
    <text evidence="3 10">Belongs to the carbamoyltransferase HypF family.</text>
</comment>
<dbReference type="Pfam" id="PF22521">
    <property type="entry name" value="HypF_C_2"/>
    <property type="match status" value="2"/>
</dbReference>
<dbReference type="RefSeq" id="WP_240985146.1">
    <property type="nucleotide sequence ID" value="NZ_CDGJ01000037.1"/>
</dbReference>
<dbReference type="EMBL" id="LR746496">
    <property type="protein sequence ID" value="CAA7601648.1"/>
    <property type="molecule type" value="Genomic_DNA"/>
</dbReference>
<evidence type="ECO:0000259" key="14">
    <source>
        <dbReference type="PROSITE" id="PS51163"/>
    </source>
</evidence>
<accession>A0A8S0W3G1</accession>
<dbReference type="Gene3D" id="3.30.420.360">
    <property type="match status" value="1"/>
</dbReference>
<comment type="catalytic activity">
    <reaction evidence="9">
        <text>C-terminal L-cysteinyl-[HypE protein] + carbamoyl phosphate + ATP + H2O = C-terminal S-carboxamide-L-cysteinyl-[HypE protein] + AMP + phosphate + diphosphate + H(+)</text>
        <dbReference type="Rhea" id="RHEA:55636"/>
        <dbReference type="Rhea" id="RHEA-COMP:14247"/>
        <dbReference type="Rhea" id="RHEA-COMP:14392"/>
        <dbReference type="ChEBI" id="CHEBI:15377"/>
        <dbReference type="ChEBI" id="CHEBI:15378"/>
        <dbReference type="ChEBI" id="CHEBI:30616"/>
        <dbReference type="ChEBI" id="CHEBI:33019"/>
        <dbReference type="ChEBI" id="CHEBI:43474"/>
        <dbReference type="ChEBI" id="CHEBI:58228"/>
        <dbReference type="ChEBI" id="CHEBI:76913"/>
        <dbReference type="ChEBI" id="CHEBI:139126"/>
        <dbReference type="ChEBI" id="CHEBI:456215"/>
    </reaction>
</comment>
<dbReference type="Pfam" id="PF00708">
    <property type="entry name" value="Acylphosphatase"/>
    <property type="match status" value="1"/>
</dbReference>
<dbReference type="Gene3D" id="3.30.110.120">
    <property type="match status" value="1"/>
</dbReference>
<dbReference type="InterPro" id="IPR051060">
    <property type="entry name" value="Carbamoyltrans_HypF-like"/>
</dbReference>
<dbReference type="PROSITE" id="PS00150">
    <property type="entry name" value="ACYLPHOSPHATASE_1"/>
    <property type="match status" value="1"/>
</dbReference>
<protein>
    <recommendedName>
        <fullName evidence="10">Carbamoyltransferase</fullName>
        <ecNumber evidence="10">6.2.-.-</ecNumber>
    </recommendedName>
</protein>
<dbReference type="SUPFAM" id="SSF53067">
    <property type="entry name" value="Actin-like ATPase domain"/>
    <property type="match status" value="1"/>
</dbReference>
<keyword evidence="7" id="KW-0862">Zinc</keyword>
<dbReference type="InterPro" id="IPR004421">
    <property type="entry name" value="Carbamoyltransferase_HypF"/>
</dbReference>
<dbReference type="Proteomes" id="UP000836597">
    <property type="component" value="Chromosome"/>
</dbReference>
<dbReference type="GO" id="GO:0051604">
    <property type="term" value="P:protein maturation"/>
    <property type="evidence" value="ECO:0007669"/>
    <property type="project" value="TreeGrafter"/>
</dbReference>
<reference evidence="15" key="2">
    <citation type="submission" date="2020-01" db="EMBL/GenBank/DDBJ databases">
        <authorList>
            <person name="Hornung B."/>
        </authorList>
    </citation>
    <scope>NUCLEOTIDE SEQUENCE</scope>
    <source>
        <strain evidence="15">PacBioINE</strain>
    </source>
</reference>
<evidence type="ECO:0000313" key="16">
    <source>
        <dbReference type="EMBL" id="CEJ07135.1"/>
    </source>
</evidence>
<dbReference type="AlphaFoldDB" id="A0A8S0W3G1"/>
<feature type="active site" evidence="11">
    <location>
        <position position="44"/>
    </location>
</feature>
<evidence type="ECO:0000256" key="8">
    <source>
        <dbReference type="ARBA" id="ARBA00047645"/>
    </source>
</evidence>